<feature type="domain" description="RagB/SusD" evidence="6">
    <location>
        <begin position="358"/>
        <end position="422"/>
    </location>
</feature>
<dbReference type="Gene3D" id="1.25.40.390">
    <property type="match status" value="2"/>
</dbReference>
<sequence length="660" mass="72487">MKRIIILIIVLSSICVTSCKKFLDTKPTDFVVPEQYYNNEQQLNEALAGVYSSLAETGTYGLSLSFNDVIGNDEGFYKNTSSAPFAGIYNIVVSDAGINNTWNALYEGINLANNLLANINKPVMDGNKRNVIKGETLFLRAFMYFQLVTMWGDVPMLLEPTVDSRKVNNPATPSKDIYDQILKDMKEAKDIVNDYNTNGTPIHVSKTAIEGILARVCLKMAGEPLKDVTKYIEARAWADSVIQSHVHSLNPDYKQIFINECADLFDANKEVLWEIDFYGNNMGGKAIGGRWAKVMAVRNVNKDMYAEGFLGATPFLYKLYGAGDLRRDWVIAPYSIYKSNGTIKVIIPPTDIYSRVCGKWPREYESVRPLSTVYSPTNYPIIRYSDVLLMYAEADNEINGPTPQAYEAINSIRRRAYGLPTTTPVDSVTVVSQIVLSATGNTGYLKTVNTIPVTISGGGGTGATAEASVSPATGKVTAVGVVDPGYGYTSVPTIIIGNAWQTHTSYLAGTQVFYGSKLYTVTTSGTSTDIPPTQNSGASDANITGAAFTYVGLAATAMASIATSNVDISNLSPSAFRDTIKSERARELCFEGLRKFDLIRWGIFIPRMKEMETDLNATMPASLKYVTKGYTSVSEKYNLFPIPLKELSLNSALQQNRLWQ</sequence>
<dbReference type="InterPro" id="IPR033985">
    <property type="entry name" value="SusD-like_N"/>
</dbReference>
<evidence type="ECO:0000313" key="8">
    <source>
        <dbReference type="EMBL" id="KAA9038686.1"/>
    </source>
</evidence>
<dbReference type="RefSeq" id="WP_150415407.1">
    <property type="nucleotide sequence ID" value="NZ_VYQF01000003.1"/>
</dbReference>
<gene>
    <name evidence="8" type="ORF">FW778_14155</name>
</gene>
<dbReference type="InterPro" id="IPR011990">
    <property type="entry name" value="TPR-like_helical_dom_sf"/>
</dbReference>
<comment type="subcellular location">
    <subcellularLocation>
        <location evidence="1">Cell outer membrane</location>
    </subcellularLocation>
</comment>
<dbReference type="GO" id="GO:0009279">
    <property type="term" value="C:cell outer membrane"/>
    <property type="evidence" value="ECO:0007669"/>
    <property type="project" value="UniProtKB-SubCell"/>
</dbReference>
<name>A0A5J5IHE9_9BACT</name>
<accession>A0A5J5IHE9</accession>
<reference evidence="8 9" key="1">
    <citation type="submission" date="2019-09" db="EMBL/GenBank/DDBJ databases">
        <title>Draft genome sequence of Ginsengibacter sp. BR5-29.</title>
        <authorList>
            <person name="Im W.-T."/>
        </authorList>
    </citation>
    <scope>NUCLEOTIDE SEQUENCE [LARGE SCALE GENOMIC DNA]</scope>
    <source>
        <strain evidence="8 9">BR5-29</strain>
    </source>
</reference>
<dbReference type="InterPro" id="IPR012944">
    <property type="entry name" value="SusD_RagB_dom"/>
</dbReference>
<comment type="similarity">
    <text evidence="2">Belongs to the SusD family.</text>
</comment>
<evidence type="ECO:0000259" key="6">
    <source>
        <dbReference type="Pfam" id="PF07980"/>
    </source>
</evidence>
<proteinExistence type="inferred from homology"/>
<dbReference type="Pfam" id="PF07980">
    <property type="entry name" value="SusD_RagB"/>
    <property type="match status" value="2"/>
</dbReference>
<evidence type="ECO:0000256" key="3">
    <source>
        <dbReference type="ARBA" id="ARBA00022729"/>
    </source>
</evidence>
<dbReference type="AlphaFoldDB" id="A0A5J5IHE9"/>
<evidence type="ECO:0000256" key="2">
    <source>
        <dbReference type="ARBA" id="ARBA00006275"/>
    </source>
</evidence>
<evidence type="ECO:0000256" key="5">
    <source>
        <dbReference type="ARBA" id="ARBA00023237"/>
    </source>
</evidence>
<dbReference type="EMBL" id="VYQF01000003">
    <property type="protein sequence ID" value="KAA9038686.1"/>
    <property type="molecule type" value="Genomic_DNA"/>
</dbReference>
<feature type="domain" description="SusD-like N-terminal" evidence="7">
    <location>
        <begin position="21"/>
        <end position="218"/>
    </location>
</feature>
<protein>
    <submittedName>
        <fullName evidence="8">RagB/SusD family nutrient uptake outer membrane protein</fullName>
    </submittedName>
</protein>
<evidence type="ECO:0000256" key="4">
    <source>
        <dbReference type="ARBA" id="ARBA00023136"/>
    </source>
</evidence>
<organism evidence="8 9">
    <name type="scientific">Ginsengibacter hankyongi</name>
    <dbReference type="NCBI Taxonomy" id="2607284"/>
    <lineage>
        <taxon>Bacteria</taxon>
        <taxon>Pseudomonadati</taxon>
        <taxon>Bacteroidota</taxon>
        <taxon>Chitinophagia</taxon>
        <taxon>Chitinophagales</taxon>
        <taxon>Chitinophagaceae</taxon>
        <taxon>Ginsengibacter</taxon>
    </lineage>
</organism>
<dbReference type="CDD" id="cd08977">
    <property type="entry name" value="SusD"/>
    <property type="match status" value="1"/>
</dbReference>
<evidence type="ECO:0000259" key="7">
    <source>
        <dbReference type="Pfam" id="PF14322"/>
    </source>
</evidence>
<keyword evidence="3" id="KW-0732">Signal</keyword>
<keyword evidence="5" id="KW-0998">Cell outer membrane</keyword>
<dbReference type="SUPFAM" id="SSF48452">
    <property type="entry name" value="TPR-like"/>
    <property type="match status" value="1"/>
</dbReference>
<keyword evidence="9" id="KW-1185">Reference proteome</keyword>
<feature type="domain" description="RagB/SusD" evidence="6">
    <location>
        <begin position="569"/>
        <end position="659"/>
    </location>
</feature>
<keyword evidence="4" id="KW-0472">Membrane</keyword>
<dbReference type="Pfam" id="PF14322">
    <property type="entry name" value="SusD-like_3"/>
    <property type="match status" value="1"/>
</dbReference>
<dbReference type="Proteomes" id="UP000326903">
    <property type="component" value="Unassembled WGS sequence"/>
</dbReference>
<comment type="caution">
    <text evidence="8">The sequence shown here is derived from an EMBL/GenBank/DDBJ whole genome shotgun (WGS) entry which is preliminary data.</text>
</comment>
<evidence type="ECO:0000313" key="9">
    <source>
        <dbReference type="Proteomes" id="UP000326903"/>
    </source>
</evidence>
<evidence type="ECO:0000256" key="1">
    <source>
        <dbReference type="ARBA" id="ARBA00004442"/>
    </source>
</evidence>